<feature type="region of interest" description="Disordered" evidence="1">
    <location>
        <begin position="523"/>
        <end position="542"/>
    </location>
</feature>
<dbReference type="InterPro" id="IPR004728">
    <property type="entry name" value="Sec62"/>
</dbReference>
<feature type="transmembrane region" description="Helical" evidence="2">
    <location>
        <begin position="149"/>
        <end position="169"/>
    </location>
</feature>
<dbReference type="SMART" id="SM00164">
    <property type="entry name" value="TBC"/>
    <property type="match status" value="1"/>
</dbReference>
<protein>
    <recommendedName>
        <fullName evidence="3">Rab-GAP TBC domain-containing protein</fullName>
    </recommendedName>
</protein>
<keyword evidence="2" id="KW-1133">Transmembrane helix</keyword>
<feature type="region of interest" description="Disordered" evidence="1">
    <location>
        <begin position="1"/>
        <end position="26"/>
    </location>
</feature>
<evidence type="ECO:0000256" key="1">
    <source>
        <dbReference type="SAM" id="MobiDB-lite"/>
    </source>
</evidence>
<dbReference type="NCBIfam" id="TIGR00869">
    <property type="entry name" value="sec62"/>
    <property type="match status" value="1"/>
</dbReference>
<dbReference type="InterPro" id="IPR035969">
    <property type="entry name" value="Rab-GAP_TBC_sf"/>
</dbReference>
<dbReference type="GO" id="GO:0015031">
    <property type="term" value="P:protein transport"/>
    <property type="evidence" value="ECO:0007669"/>
    <property type="project" value="InterPro"/>
</dbReference>
<dbReference type="PANTHER" id="PTHR47219:SF20">
    <property type="entry name" value="TBC1 DOMAIN FAMILY MEMBER 2B"/>
    <property type="match status" value="1"/>
</dbReference>
<feature type="transmembrane region" description="Helical" evidence="2">
    <location>
        <begin position="175"/>
        <end position="200"/>
    </location>
</feature>
<dbReference type="GO" id="GO:0005789">
    <property type="term" value="C:endoplasmic reticulum membrane"/>
    <property type="evidence" value="ECO:0007669"/>
    <property type="project" value="InterPro"/>
</dbReference>
<dbReference type="PROSITE" id="PS50086">
    <property type="entry name" value="TBC_RABGAP"/>
    <property type="match status" value="1"/>
</dbReference>
<gene>
    <name evidence="4" type="ORF">BZG36_05256</name>
</gene>
<dbReference type="Gene3D" id="1.10.472.80">
    <property type="entry name" value="Ypt/Rab-GAP domain of gyp1p, domain 3"/>
    <property type="match status" value="1"/>
</dbReference>
<dbReference type="GO" id="GO:0005096">
    <property type="term" value="F:GTPase activator activity"/>
    <property type="evidence" value="ECO:0007669"/>
    <property type="project" value="TreeGrafter"/>
</dbReference>
<dbReference type="InterPro" id="IPR011553">
    <property type="entry name" value="Sec62_asco"/>
</dbReference>
<reference evidence="4 5" key="1">
    <citation type="journal article" date="2017" name="Mycologia">
        <title>Bifiguratus adelaidae, gen. et sp. nov., a new member of Mucoromycotina in endophytic and soil-dwelling habitats.</title>
        <authorList>
            <person name="Torres-Cruz T.J."/>
            <person name="Billingsley Tobias T.L."/>
            <person name="Almatruk M."/>
            <person name="Hesse C."/>
            <person name="Kuske C.R."/>
            <person name="Desiro A."/>
            <person name="Benucci G.M."/>
            <person name="Bonito G."/>
            <person name="Stajich J.E."/>
            <person name="Dunlap C."/>
            <person name="Arnold A.E."/>
            <person name="Porras-Alfaro A."/>
        </authorList>
    </citation>
    <scope>NUCLEOTIDE SEQUENCE [LARGE SCALE GENOMIC DNA]</scope>
    <source>
        <strain evidence="4 5">AZ0501</strain>
    </source>
</reference>
<evidence type="ECO:0000256" key="2">
    <source>
        <dbReference type="SAM" id="Phobius"/>
    </source>
</evidence>
<dbReference type="SUPFAM" id="SSF47923">
    <property type="entry name" value="Ypt/Rab-GAP domain of gyp1p"/>
    <property type="match status" value="1"/>
</dbReference>
<evidence type="ECO:0000259" key="3">
    <source>
        <dbReference type="PROSITE" id="PS50086"/>
    </source>
</evidence>
<dbReference type="Proteomes" id="UP000242875">
    <property type="component" value="Unassembled WGS sequence"/>
</dbReference>
<evidence type="ECO:0000313" key="5">
    <source>
        <dbReference type="Proteomes" id="UP000242875"/>
    </source>
</evidence>
<feature type="transmembrane region" description="Helical" evidence="2">
    <location>
        <begin position="212"/>
        <end position="234"/>
    </location>
</feature>
<feature type="domain" description="Rab-GAP TBC" evidence="3">
    <location>
        <begin position="772"/>
        <end position="960"/>
    </location>
</feature>
<dbReference type="InterPro" id="IPR050302">
    <property type="entry name" value="Rab_GAP_TBC_domain"/>
</dbReference>
<dbReference type="SMART" id="SM00568">
    <property type="entry name" value="GRAM"/>
    <property type="match status" value="2"/>
</dbReference>
<accession>A0A261XUN7</accession>
<feature type="compositionally biased region" description="Low complexity" evidence="1">
    <location>
        <begin position="523"/>
        <end position="537"/>
    </location>
</feature>
<organism evidence="4 5">
    <name type="scientific">Bifiguratus adelaidae</name>
    <dbReference type="NCBI Taxonomy" id="1938954"/>
    <lineage>
        <taxon>Eukaryota</taxon>
        <taxon>Fungi</taxon>
        <taxon>Fungi incertae sedis</taxon>
        <taxon>Mucoromycota</taxon>
        <taxon>Mucoromycotina</taxon>
        <taxon>Endogonomycetes</taxon>
        <taxon>Endogonales</taxon>
        <taxon>Endogonales incertae sedis</taxon>
        <taxon>Bifiguratus</taxon>
    </lineage>
</organism>
<dbReference type="OrthoDB" id="17687at2759"/>
<dbReference type="InterPro" id="IPR011993">
    <property type="entry name" value="PH-like_dom_sf"/>
</dbReference>
<dbReference type="Pfam" id="PF02893">
    <property type="entry name" value="GRAM"/>
    <property type="match status" value="2"/>
</dbReference>
<sequence>MADCDCGHEHGEHTHQPTAIQAGEPSKAPADVVIAAKYLRDVKKSGLKMRSGVFNGKRFDYFKGKSALNALLRPSYASSTPNTRRPITTREEATKMVFDLGINGFFLHVERGEPPQKGSPRPLQPHQMQAVNEDWYYMWLWEGSQTMQYLMAAGLVAAVLAAVMFPLWPPILRDGVWYLSIGVLILLGVFMGIAVVRLILYVISLAVLPRGFWLFPNLFADCGVIESFIPLYGWDEPKKAKVVATERFTLPTPIDVTINPFWETLQHNAHFLLQREKKSSNMVLKSVIGTFQNMFDQRQPPFRILFRRDRTQTRYLQIAVADTQKQAEALWAWIDANLLPQVSDLEDPLDREDWIATKINAIVTKTDVESDEISSDEKVRAASRSFRAIFDLDNSERLVNFYSCAYHSRILSQGWLYISENYLGFYSYILGTEHKILIELKNIQDLRKEKSKGGFVDDGIRIVLKDGKEYFFSNLFKRNETYELLIQLTSLAMQRLLKNAALESSPGQSTALYALDPDGTTSTSSISSIENQMSSTSLTPSQSARQLMQPLKQNLAAQKRDLTFRSRLRLPDSEHLMQEINAILYQSDTDAPDGIREDQPYVGKLSISDAFLVFETNARAANPCSIVLPLYAIRRVERLNSKPSVYALAILTWHQMRLVFHLSSSKQQCEAICDALKENLKGQVAHMKSLRGFLGTLASEAILTDKGPNDEQTTLRWQQVQQGLGRDFGYPGDAKKLKDRSKMKLWKQYFEEHGRNFTIIKETTFSKLVRVGLPNSLRGELWETCSGGLYLRYMNHGLYSTLHEQNQGKQSLSTEEIEKDLNRSLPEYAAFQTPEGIDKLRRVLTAYSWKDPELGYCQAMNIVASAILIYMSEEQAFWTLSILCDRMLPGYYSTSMYGALLDQLIFENFVEKTIPILHEHFKKNDIQLSVACLPWFLSLYINSMPLLFAYRVLDCFFMEGPK</sequence>
<dbReference type="GO" id="GO:0031267">
    <property type="term" value="F:small GTPase binding"/>
    <property type="evidence" value="ECO:0007669"/>
    <property type="project" value="TreeGrafter"/>
</dbReference>
<dbReference type="EMBL" id="MVBO01000194">
    <property type="protein sequence ID" value="OZJ02069.1"/>
    <property type="molecule type" value="Genomic_DNA"/>
</dbReference>
<dbReference type="InterPro" id="IPR000195">
    <property type="entry name" value="Rab-GAP-TBC_dom"/>
</dbReference>
<dbReference type="AlphaFoldDB" id="A0A261XUN7"/>
<dbReference type="Gene3D" id="1.10.10.750">
    <property type="entry name" value="Ypt/Rab-GAP domain of gyp1p, domain 1"/>
    <property type="match status" value="1"/>
</dbReference>
<keyword evidence="2" id="KW-0812">Transmembrane</keyword>
<dbReference type="Pfam" id="PF03839">
    <property type="entry name" value="Sec62"/>
    <property type="match status" value="1"/>
</dbReference>
<dbReference type="Pfam" id="PF00566">
    <property type="entry name" value="RabGAP-TBC"/>
    <property type="match status" value="1"/>
</dbReference>
<dbReference type="InterPro" id="IPR004182">
    <property type="entry name" value="GRAM"/>
</dbReference>
<feature type="compositionally biased region" description="Basic and acidic residues" evidence="1">
    <location>
        <begin position="1"/>
        <end position="15"/>
    </location>
</feature>
<dbReference type="PANTHER" id="PTHR47219">
    <property type="entry name" value="RAB GTPASE-ACTIVATING PROTEIN 1-LIKE"/>
    <property type="match status" value="1"/>
</dbReference>
<keyword evidence="2" id="KW-0472">Membrane</keyword>
<dbReference type="FunFam" id="1.10.8.270:FF:000015">
    <property type="entry name" value="GTPase activating protein (Gyp2)"/>
    <property type="match status" value="1"/>
</dbReference>
<feature type="non-terminal residue" evidence="4">
    <location>
        <position position="962"/>
    </location>
</feature>
<dbReference type="Gene3D" id="2.30.29.30">
    <property type="entry name" value="Pleckstrin-homology domain (PH domain)/Phosphotyrosine-binding domain (PTB)"/>
    <property type="match status" value="2"/>
</dbReference>
<comment type="caution">
    <text evidence="4">The sequence shown here is derived from an EMBL/GenBank/DDBJ whole genome shotgun (WGS) entry which is preliminary data.</text>
</comment>
<keyword evidence="5" id="KW-1185">Reference proteome</keyword>
<proteinExistence type="predicted"/>
<name>A0A261XUN7_9FUNG</name>
<evidence type="ECO:0000313" key="4">
    <source>
        <dbReference type="EMBL" id="OZJ02069.1"/>
    </source>
</evidence>
<dbReference type="Gene3D" id="1.10.8.270">
    <property type="entry name" value="putative rabgap domain of human tbc1 domain family member 14 like domains"/>
    <property type="match status" value="1"/>
</dbReference>